<dbReference type="EMBL" id="FXAZ01000002">
    <property type="protein sequence ID" value="SMG37972.1"/>
    <property type="molecule type" value="Genomic_DNA"/>
</dbReference>
<reference evidence="1 2" key="1">
    <citation type="submission" date="2017-04" db="EMBL/GenBank/DDBJ databases">
        <authorList>
            <person name="Afonso C.L."/>
            <person name="Miller P.J."/>
            <person name="Scott M.A."/>
            <person name="Spackman E."/>
            <person name="Goraichik I."/>
            <person name="Dimitrov K.M."/>
            <person name="Suarez D.L."/>
            <person name="Swayne D.E."/>
        </authorList>
    </citation>
    <scope>NUCLEOTIDE SEQUENCE [LARGE SCALE GENOMIC DNA]</scope>
    <source>
        <strain evidence="1 2">11</strain>
    </source>
</reference>
<accession>A0A1X7KA59</accession>
<organism evidence="1 2">
    <name type="scientific">Paenibacillus aquistagni</name>
    <dbReference type="NCBI Taxonomy" id="1852522"/>
    <lineage>
        <taxon>Bacteria</taxon>
        <taxon>Bacillati</taxon>
        <taxon>Bacillota</taxon>
        <taxon>Bacilli</taxon>
        <taxon>Bacillales</taxon>
        <taxon>Paenibacillaceae</taxon>
        <taxon>Paenibacillus</taxon>
    </lineage>
</organism>
<evidence type="ECO:0000313" key="1">
    <source>
        <dbReference type="EMBL" id="SMG37972.1"/>
    </source>
</evidence>
<dbReference type="AlphaFoldDB" id="A0A1X7KA59"/>
<dbReference type="Pfam" id="PF10934">
    <property type="entry name" value="Sheath_initiator"/>
    <property type="match status" value="1"/>
</dbReference>
<name>A0A1X7KA59_9BACL</name>
<protein>
    <recommendedName>
        <fullName evidence="3">DUF2634 domain-containing protein</fullName>
    </recommendedName>
</protein>
<evidence type="ECO:0000313" key="2">
    <source>
        <dbReference type="Proteomes" id="UP000193834"/>
    </source>
</evidence>
<keyword evidence="2" id="KW-1185">Reference proteome</keyword>
<dbReference type="InterPro" id="IPR020288">
    <property type="entry name" value="Sheath_initiator"/>
</dbReference>
<evidence type="ECO:0008006" key="3">
    <source>
        <dbReference type="Google" id="ProtNLM"/>
    </source>
</evidence>
<dbReference type="Proteomes" id="UP000193834">
    <property type="component" value="Unassembled WGS sequence"/>
</dbReference>
<dbReference type="SUPFAM" id="SSF160719">
    <property type="entry name" value="gpW/gp25-like"/>
    <property type="match status" value="1"/>
</dbReference>
<sequence>MKAWTLEQGDLVLSQGQIAWIEGRQELAQSVQIRLGTRLGEYFFDPNMGLDSEGLLGKQVTEDTIREAILRCLAEEERIRSVDELEVVWDKASRSATIQMVCTGLEGEEVRLEDVNISGLEA</sequence>
<dbReference type="OrthoDB" id="2088193at2"/>
<dbReference type="Gene3D" id="3.10.450.40">
    <property type="match status" value="1"/>
</dbReference>
<gene>
    <name evidence="1" type="ORF">SAMN06295960_2266</name>
</gene>
<proteinExistence type="predicted"/>
<dbReference type="RefSeq" id="WP_085494447.1">
    <property type="nucleotide sequence ID" value="NZ_FXAZ01000002.1"/>
</dbReference>
<dbReference type="STRING" id="1852522.SAMN06295960_2266"/>